<protein>
    <submittedName>
        <fullName evidence="2">XRE family transcriptional regulator</fullName>
    </submittedName>
</protein>
<dbReference type="SUPFAM" id="SSF47413">
    <property type="entry name" value="lambda repressor-like DNA-binding domains"/>
    <property type="match status" value="1"/>
</dbReference>
<evidence type="ECO:0000313" key="2">
    <source>
        <dbReference type="EMBL" id="HEB43913.1"/>
    </source>
</evidence>
<dbReference type="EMBL" id="DSKI01000492">
    <property type="protein sequence ID" value="HEB43913.1"/>
    <property type="molecule type" value="Genomic_DNA"/>
</dbReference>
<dbReference type="CDD" id="cd00093">
    <property type="entry name" value="HTH_XRE"/>
    <property type="match status" value="1"/>
</dbReference>
<proteinExistence type="predicted"/>
<organism evidence="2">
    <name type="scientific">Agrobacterium albertimagni</name>
    <dbReference type="NCBI Taxonomy" id="147266"/>
    <lineage>
        <taxon>Bacteria</taxon>
        <taxon>Pseudomonadati</taxon>
        <taxon>Pseudomonadota</taxon>
        <taxon>Alphaproteobacteria</taxon>
        <taxon>Hyphomicrobiales</taxon>
        <taxon>Rhizobiaceae</taxon>
        <taxon>Rhizobium/Agrobacterium group</taxon>
        <taxon>Agrobacterium</taxon>
    </lineage>
</organism>
<accession>A0A7C1NYF7</accession>
<dbReference type="InterPro" id="IPR010982">
    <property type="entry name" value="Lambda_DNA-bd_dom_sf"/>
</dbReference>
<dbReference type="AlphaFoldDB" id="A0A7C1NYF7"/>
<dbReference type="GO" id="GO:0003677">
    <property type="term" value="F:DNA binding"/>
    <property type="evidence" value="ECO:0007669"/>
    <property type="project" value="InterPro"/>
</dbReference>
<gene>
    <name evidence="2" type="ORF">ENP70_09495</name>
</gene>
<name>A0A7C1NYF7_9HYPH</name>
<dbReference type="InterPro" id="IPR001387">
    <property type="entry name" value="Cro/C1-type_HTH"/>
</dbReference>
<sequence>MTDLSAEERRHTGLRIDRERRNQGLSFVTLAERTGYDERTIRNVVKGLPTRPATLSEICQALNIDVHGNPEPQSNQFVADEAHGSYSFSQCEDYIGHYYATRRSFSARNHLVRSIFDIFWSDSKRCLCFHEHQRFAAKNGRAVDYSQQGEVFVSKLSGLIHLQTMVDGSIRLITLTRLRMDDQTMNGVVLTQAPQTFYFKPSLSPIFLQKTDSSYTLDELASEVRSITPQEEDFHHANEYLLEIERNIGLFALGLHSA</sequence>
<reference evidence="2" key="1">
    <citation type="journal article" date="2020" name="mSystems">
        <title>Genome- and Community-Level Interaction Insights into Carbon Utilization and Element Cycling Functions of Hydrothermarchaeota in Hydrothermal Sediment.</title>
        <authorList>
            <person name="Zhou Z."/>
            <person name="Liu Y."/>
            <person name="Xu W."/>
            <person name="Pan J."/>
            <person name="Luo Z.H."/>
            <person name="Li M."/>
        </authorList>
    </citation>
    <scope>NUCLEOTIDE SEQUENCE [LARGE SCALE GENOMIC DNA]</scope>
    <source>
        <strain evidence="2">SpSt-243</strain>
    </source>
</reference>
<comment type="caution">
    <text evidence="2">The sequence shown here is derived from an EMBL/GenBank/DDBJ whole genome shotgun (WGS) entry which is preliminary data.</text>
</comment>
<dbReference type="Gene3D" id="1.10.260.40">
    <property type="entry name" value="lambda repressor-like DNA-binding domains"/>
    <property type="match status" value="1"/>
</dbReference>
<feature type="domain" description="HTH cro/C1-type" evidence="1">
    <location>
        <begin position="15"/>
        <end position="69"/>
    </location>
</feature>
<dbReference type="SMART" id="SM00530">
    <property type="entry name" value="HTH_XRE"/>
    <property type="match status" value="1"/>
</dbReference>
<evidence type="ECO:0000259" key="1">
    <source>
        <dbReference type="SMART" id="SM00530"/>
    </source>
</evidence>